<keyword evidence="1" id="KW-0732">Signal</keyword>
<dbReference type="AlphaFoldDB" id="R4WE42"/>
<feature type="chain" id="PRO_5004380760" evidence="1">
    <location>
        <begin position="21"/>
        <end position="98"/>
    </location>
</feature>
<protein>
    <submittedName>
        <fullName evidence="2">Cysteine rich secreted protein</fullName>
    </submittedName>
</protein>
<feature type="signal peptide" evidence="1">
    <location>
        <begin position="1"/>
        <end position="20"/>
    </location>
</feature>
<reference evidence="2" key="1">
    <citation type="journal article" date="2013" name="PLoS ONE">
        <title>Gene expression in gut symbiotic organ of stinkbug affected by extracellular bacterial symbiont.</title>
        <authorList>
            <person name="Futahashi R."/>
            <person name="Tanaka K."/>
            <person name="Tanahashi M."/>
            <person name="Nikoh N."/>
            <person name="Kikuchi Y."/>
            <person name="Lee B.L."/>
            <person name="Fukatsu T."/>
        </authorList>
    </citation>
    <scope>NUCLEOTIDE SEQUENCE</scope>
    <source>
        <tissue evidence="2">Midgut</tissue>
    </source>
</reference>
<evidence type="ECO:0000313" key="2">
    <source>
        <dbReference type="EMBL" id="BAN21294.1"/>
    </source>
</evidence>
<proteinExistence type="evidence at transcript level"/>
<dbReference type="EMBL" id="AK418079">
    <property type="protein sequence ID" value="BAN21294.1"/>
    <property type="molecule type" value="mRNA"/>
</dbReference>
<organism evidence="2">
    <name type="scientific">Riptortus pedestris</name>
    <name type="common">Bean bug</name>
    <dbReference type="NCBI Taxonomy" id="329032"/>
    <lineage>
        <taxon>Eukaryota</taxon>
        <taxon>Metazoa</taxon>
        <taxon>Ecdysozoa</taxon>
        <taxon>Arthropoda</taxon>
        <taxon>Hexapoda</taxon>
        <taxon>Insecta</taxon>
        <taxon>Pterygota</taxon>
        <taxon>Neoptera</taxon>
        <taxon>Paraneoptera</taxon>
        <taxon>Hemiptera</taxon>
        <taxon>Heteroptera</taxon>
        <taxon>Panheteroptera</taxon>
        <taxon>Pentatomomorpha</taxon>
        <taxon>Coreoidea</taxon>
        <taxon>Alydidae</taxon>
        <taxon>Riptortus</taxon>
    </lineage>
</organism>
<name>R4WE42_RIPPE</name>
<accession>R4WE42</accession>
<sequence>MIFPAGFLLPLFALVAVATAGNMEKGQDCSNKMVFCPSIMKCCTGDYCCKKNLYCCITPVTGAACCVFPGGTLAVAGVRALPKPQMRLKELRKEFRES</sequence>
<evidence type="ECO:0000256" key="1">
    <source>
        <dbReference type="SAM" id="SignalP"/>
    </source>
</evidence>